<dbReference type="EMBL" id="OZ075118">
    <property type="protein sequence ID" value="CAL5087719.1"/>
    <property type="molecule type" value="Genomic_DNA"/>
</dbReference>
<name>A0ABC9G5X8_9POAL</name>
<protein>
    <recommendedName>
        <fullName evidence="3">Serpin domain-containing protein</fullName>
    </recommendedName>
</protein>
<dbReference type="Gene3D" id="3.30.497.10">
    <property type="entry name" value="Antithrombin, subunit I, domain 2"/>
    <property type="match status" value="2"/>
</dbReference>
<dbReference type="PANTHER" id="PTHR11461:SF379">
    <property type="entry name" value="SERPIN DOMAIN-CONTAINING PROTEIN"/>
    <property type="match status" value="1"/>
</dbReference>
<accession>A0ABC9G5X8</accession>
<dbReference type="AlphaFoldDB" id="A0ABC9G5X8"/>
<dbReference type="InterPro" id="IPR000215">
    <property type="entry name" value="Serpin_fam"/>
</dbReference>
<sequence>MGAAAAVAARRCDTSGLTALSHRLVKQFPANNRASDVVLSPLCIHTALALLAASAWPGRTLNEILGVFGGAGATSCREGLVQDAEAMAQRVLLVDVDGCDYRECLQQEAQAAMAPFLVPGWPWHGGPRWRFAFGLWHDARWTLKNPLPRCVGAGYHLSTRVAALDFRNKANREARWRINWHMHPSYISPGSVNEDTRLLHTSFIHFAVHAQLQGPVRRRARRVQGAQDAVHGAGPVRRRLSASYIAQLVYSDLESDDSPPHPYPRFSLCICLPDARDGLWSLEEKVLSEPGSVHGHLPEDRVRVGEFRVPKFNTWLDTCASVKPALRGIGIEAAFSAEEADMMGMVAEHEGGEPFFVNDVVHRAFFHLGEGDRGSVVTRDSSTDDARGGGGGGGACLRPPVDFVADHPPFAFFVVEEVTGAILLAGHVLDPTTRIWG</sequence>
<reference evidence="5" key="1">
    <citation type="submission" date="2024-06" db="EMBL/GenBank/DDBJ databases">
        <authorList>
            <person name="Ryan C."/>
        </authorList>
    </citation>
    <scope>NUCLEOTIDE SEQUENCE [LARGE SCALE GENOMIC DNA]</scope>
</reference>
<dbReference type="InterPro" id="IPR042185">
    <property type="entry name" value="Serpin_sf_2"/>
</dbReference>
<organism evidence="4 5">
    <name type="scientific">Urochloa decumbens</name>
    <dbReference type="NCBI Taxonomy" id="240449"/>
    <lineage>
        <taxon>Eukaryota</taxon>
        <taxon>Viridiplantae</taxon>
        <taxon>Streptophyta</taxon>
        <taxon>Embryophyta</taxon>
        <taxon>Tracheophyta</taxon>
        <taxon>Spermatophyta</taxon>
        <taxon>Magnoliopsida</taxon>
        <taxon>Liliopsida</taxon>
        <taxon>Poales</taxon>
        <taxon>Poaceae</taxon>
        <taxon>PACMAD clade</taxon>
        <taxon>Panicoideae</taxon>
        <taxon>Panicodae</taxon>
        <taxon>Paniceae</taxon>
        <taxon>Melinidinae</taxon>
        <taxon>Urochloa</taxon>
    </lineage>
</organism>
<reference evidence="4 5" key="2">
    <citation type="submission" date="2024-10" db="EMBL/GenBank/DDBJ databases">
        <authorList>
            <person name="Ryan C."/>
        </authorList>
    </citation>
    <scope>NUCLEOTIDE SEQUENCE [LARGE SCALE GENOMIC DNA]</scope>
</reference>
<evidence type="ECO:0000256" key="2">
    <source>
        <dbReference type="RuleBase" id="RU000411"/>
    </source>
</evidence>
<evidence type="ECO:0000313" key="5">
    <source>
        <dbReference type="Proteomes" id="UP001497457"/>
    </source>
</evidence>
<evidence type="ECO:0000259" key="3">
    <source>
        <dbReference type="SMART" id="SM00093"/>
    </source>
</evidence>
<dbReference type="Gene3D" id="2.30.39.10">
    <property type="entry name" value="Alpha-1-antitrypsin, domain 1"/>
    <property type="match status" value="1"/>
</dbReference>
<dbReference type="InterPro" id="IPR042178">
    <property type="entry name" value="Serpin_sf_1"/>
</dbReference>
<comment type="similarity">
    <text evidence="1 2">Belongs to the serpin family.</text>
</comment>
<dbReference type="PANTHER" id="PTHR11461">
    <property type="entry name" value="SERINE PROTEASE INHIBITOR, SERPIN"/>
    <property type="match status" value="1"/>
</dbReference>
<dbReference type="SUPFAM" id="SSF56574">
    <property type="entry name" value="Serpins"/>
    <property type="match status" value="1"/>
</dbReference>
<dbReference type="Pfam" id="PF00079">
    <property type="entry name" value="Serpin"/>
    <property type="match status" value="1"/>
</dbReference>
<keyword evidence="5" id="KW-1185">Reference proteome</keyword>
<gene>
    <name evidence="4" type="ORF">URODEC1_LOCUS112366</name>
</gene>
<evidence type="ECO:0000313" key="4">
    <source>
        <dbReference type="EMBL" id="CAL5087719.1"/>
    </source>
</evidence>
<feature type="domain" description="Serpin" evidence="3">
    <location>
        <begin position="22"/>
        <end position="431"/>
    </location>
</feature>
<dbReference type="InterPro" id="IPR023796">
    <property type="entry name" value="Serpin_dom"/>
</dbReference>
<dbReference type="SMART" id="SM00093">
    <property type="entry name" value="SERPIN"/>
    <property type="match status" value="1"/>
</dbReference>
<dbReference type="InterPro" id="IPR036186">
    <property type="entry name" value="Serpin_sf"/>
</dbReference>
<evidence type="ECO:0000256" key="1">
    <source>
        <dbReference type="ARBA" id="ARBA00009500"/>
    </source>
</evidence>
<dbReference type="Proteomes" id="UP001497457">
    <property type="component" value="Chromosome 8b"/>
</dbReference>
<proteinExistence type="inferred from homology"/>